<evidence type="ECO:0000313" key="2">
    <source>
        <dbReference type="EMBL" id="MBB5866825.1"/>
    </source>
</evidence>
<evidence type="ECO:0000256" key="1">
    <source>
        <dbReference type="SAM" id="MobiDB-lite"/>
    </source>
</evidence>
<sequence length="325" mass="35483">MTRTTPPRPLDIEGLFPELGEHSATATRLHPRPGAPTAADSSVGGPLLWPAGESWPVCTDGADHYISELRTPASVRRDREIFAAAAARAASGDRYDLTDAERAEVPDYDFSEPDDLVEQPIPLVAVAQLYRRDVPDFAGPDGTDLLQVLWCPLDHPEEGYNPRVRLYWRRSGDVVDPLERAPEPPVVNDAYLPTPCVVFPEQVREYRYAALLPAELETRIRAWEGGGLSYQSDLSLAPGWKVGGFAGWSLTDPLPMDCAECGAAMTLLFTAASGEWDGGNGSWRPVEEPETASCDPTGVTIGRGYSLHVFRCPASFEHPHSTAMQ</sequence>
<dbReference type="AlphaFoldDB" id="A0A841BGR3"/>
<accession>A0A841BGR3</accession>
<organism evidence="2 3">
    <name type="scientific">Allocatelliglobosispora scoriae</name>
    <dbReference type="NCBI Taxonomy" id="643052"/>
    <lineage>
        <taxon>Bacteria</taxon>
        <taxon>Bacillati</taxon>
        <taxon>Actinomycetota</taxon>
        <taxon>Actinomycetes</taxon>
        <taxon>Micromonosporales</taxon>
        <taxon>Micromonosporaceae</taxon>
        <taxon>Allocatelliglobosispora</taxon>
    </lineage>
</organism>
<dbReference type="Gene3D" id="2.30.320.10">
    <property type="entry name" value="YwqG-like"/>
    <property type="match status" value="1"/>
</dbReference>
<dbReference type="Proteomes" id="UP000587527">
    <property type="component" value="Unassembled WGS sequence"/>
</dbReference>
<evidence type="ECO:0000313" key="3">
    <source>
        <dbReference type="Proteomes" id="UP000587527"/>
    </source>
</evidence>
<feature type="region of interest" description="Disordered" evidence="1">
    <location>
        <begin position="1"/>
        <end position="44"/>
    </location>
</feature>
<comment type="caution">
    <text evidence="2">The sequence shown here is derived from an EMBL/GenBank/DDBJ whole genome shotgun (WGS) entry which is preliminary data.</text>
</comment>
<dbReference type="RefSeq" id="WP_184830908.1">
    <property type="nucleotide sequence ID" value="NZ_JACHMN010000001.1"/>
</dbReference>
<proteinExistence type="predicted"/>
<name>A0A841BGR3_9ACTN</name>
<evidence type="ECO:0008006" key="4">
    <source>
        <dbReference type="Google" id="ProtNLM"/>
    </source>
</evidence>
<keyword evidence="3" id="KW-1185">Reference proteome</keyword>
<gene>
    <name evidence="2" type="ORF">F4553_000204</name>
</gene>
<protein>
    <recommendedName>
        <fullName evidence="4">DUF1963 domain-containing protein</fullName>
    </recommendedName>
</protein>
<dbReference type="EMBL" id="JACHMN010000001">
    <property type="protein sequence ID" value="MBB5866825.1"/>
    <property type="molecule type" value="Genomic_DNA"/>
</dbReference>
<reference evidence="2 3" key="1">
    <citation type="submission" date="2020-08" db="EMBL/GenBank/DDBJ databases">
        <title>Sequencing the genomes of 1000 actinobacteria strains.</title>
        <authorList>
            <person name="Klenk H.-P."/>
        </authorList>
    </citation>
    <scope>NUCLEOTIDE SEQUENCE [LARGE SCALE GENOMIC DNA]</scope>
    <source>
        <strain evidence="2 3">DSM 45362</strain>
    </source>
</reference>